<dbReference type="Pfam" id="PF10601">
    <property type="entry name" value="zf-LITAF-like"/>
    <property type="match status" value="1"/>
</dbReference>
<keyword evidence="10" id="KW-1185">Reference proteome</keyword>
<comment type="subcellular location">
    <subcellularLocation>
        <location evidence="2">Endosome membrane</location>
        <topology evidence="2">Peripheral membrane protein</topology>
    </subcellularLocation>
    <subcellularLocation>
        <location evidence="1">Late endosome membrane</location>
    </subcellularLocation>
    <subcellularLocation>
        <location evidence="3">Lysosome membrane</location>
        <topology evidence="3">Peripheral membrane protein</topology>
        <orientation evidence="3">Cytoplasmic side</orientation>
    </subcellularLocation>
</comment>
<evidence type="ECO:0000259" key="8">
    <source>
        <dbReference type="PROSITE" id="PS51837"/>
    </source>
</evidence>
<protein>
    <recommendedName>
        <fullName evidence="8">LITAF domain-containing protein</fullName>
    </recommendedName>
</protein>
<evidence type="ECO:0000256" key="5">
    <source>
        <dbReference type="ARBA" id="ARBA00022723"/>
    </source>
</evidence>
<evidence type="ECO:0000313" key="9">
    <source>
        <dbReference type="EMBL" id="CAH0380964.1"/>
    </source>
</evidence>
<dbReference type="GO" id="GO:0005765">
    <property type="term" value="C:lysosomal membrane"/>
    <property type="evidence" value="ECO:0007669"/>
    <property type="project" value="UniProtKB-SubCell"/>
</dbReference>
<evidence type="ECO:0000256" key="7">
    <source>
        <dbReference type="ARBA" id="ARBA00023136"/>
    </source>
</evidence>
<dbReference type="GO" id="GO:0031902">
    <property type="term" value="C:late endosome membrane"/>
    <property type="evidence" value="ECO:0007669"/>
    <property type="project" value="UniProtKB-SubCell"/>
</dbReference>
<dbReference type="PANTHER" id="PTHR23292:SF6">
    <property type="entry name" value="FI16602P1-RELATED"/>
    <property type="match status" value="1"/>
</dbReference>
<evidence type="ECO:0000256" key="1">
    <source>
        <dbReference type="ARBA" id="ARBA00004414"/>
    </source>
</evidence>
<evidence type="ECO:0000256" key="3">
    <source>
        <dbReference type="ARBA" id="ARBA00004630"/>
    </source>
</evidence>
<evidence type="ECO:0000313" key="10">
    <source>
        <dbReference type="Proteomes" id="UP001152759"/>
    </source>
</evidence>
<proteinExistence type="inferred from homology"/>
<dbReference type="GO" id="GO:0008270">
    <property type="term" value="F:zinc ion binding"/>
    <property type="evidence" value="ECO:0007669"/>
    <property type="project" value="TreeGrafter"/>
</dbReference>
<keyword evidence="5" id="KW-0479">Metal-binding</keyword>
<comment type="similarity">
    <text evidence="4">Belongs to the CDIP1/LITAF family.</text>
</comment>
<dbReference type="AlphaFoldDB" id="A0A9P0EVL7"/>
<evidence type="ECO:0000256" key="4">
    <source>
        <dbReference type="ARBA" id="ARBA00005975"/>
    </source>
</evidence>
<dbReference type="InterPro" id="IPR037519">
    <property type="entry name" value="LITAF_fam"/>
</dbReference>
<reference evidence="9" key="1">
    <citation type="submission" date="2021-12" db="EMBL/GenBank/DDBJ databases">
        <authorList>
            <person name="King R."/>
        </authorList>
    </citation>
    <scope>NUCLEOTIDE SEQUENCE</scope>
</reference>
<dbReference type="KEGG" id="btab:109041156"/>
<evidence type="ECO:0000256" key="2">
    <source>
        <dbReference type="ARBA" id="ARBA00004481"/>
    </source>
</evidence>
<dbReference type="PANTHER" id="PTHR23292">
    <property type="entry name" value="LIPOPOLYSACCHARIDE-INDUCED TUMOR NECROSIS FACTOR-ALPHA FACTOR"/>
    <property type="match status" value="1"/>
</dbReference>
<dbReference type="PROSITE" id="PS51837">
    <property type="entry name" value="LITAF"/>
    <property type="match status" value="1"/>
</dbReference>
<dbReference type="SMART" id="SM00714">
    <property type="entry name" value="LITAF"/>
    <property type="match status" value="1"/>
</dbReference>
<dbReference type="InterPro" id="IPR006629">
    <property type="entry name" value="LITAF"/>
</dbReference>
<dbReference type="Proteomes" id="UP001152759">
    <property type="component" value="Chromosome 1"/>
</dbReference>
<feature type="domain" description="LITAF" evidence="8">
    <location>
        <begin position="53"/>
        <end position="137"/>
    </location>
</feature>
<accession>A0A9P0EVL7</accession>
<name>A0A9P0EVL7_BEMTA</name>
<keyword evidence="7" id="KW-0472">Membrane</keyword>
<evidence type="ECO:0000256" key="6">
    <source>
        <dbReference type="ARBA" id="ARBA00022833"/>
    </source>
</evidence>
<keyword evidence="6" id="KW-0862">Zinc</keyword>
<sequence length="137" mass="15076">MQEFNKPTALYPAVNEVVTTPPASAPPAYNQVIGQHVSGVGRAEVHEMASPGYNQITVEVFPTLGADPAYIRCPHCREEVITKTNTSSRCCAHVCCCTMLITGICIPFCWVPYCMKSCERTTHRCPKCKKMLGTHRG</sequence>
<organism evidence="9 10">
    <name type="scientific">Bemisia tabaci</name>
    <name type="common">Sweetpotato whitefly</name>
    <name type="synonym">Aleurodes tabaci</name>
    <dbReference type="NCBI Taxonomy" id="7038"/>
    <lineage>
        <taxon>Eukaryota</taxon>
        <taxon>Metazoa</taxon>
        <taxon>Ecdysozoa</taxon>
        <taxon>Arthropoda</taxon>
        <taxon>Hexapoda</taxon>
        <taxon>Insecta</taxon>
        <taxon>Pterygota</taxon>
        <taxon>Neoptera</taxon>
        <taxon>Paraneoptera</taxon>
        <taxon>Hemiptera</taxon>
        <taxon>Sternorrhyncha</taxon>
        <taxon>Aleyrodoidea</taxon>
        <taxon>Aleyrodidae</taxon>
        <taxon>Aleyrodinae</taxon>
        <taxon>Bemisia</taxon>
    </lineage>
</organism>
<gene>
    <name evidence="9" type="ORF">BEMITA_LOCUS660</name>
</gene>
<dbReference type="EMBL" id="OU963862">
    <property type="protein sequence ID" value="CAH0380964.1"/>
    <property type="molecule type" value="Genomic_DNA"/>
</dbReference>